<sequence>MRDSLASLKCGKKAILGCLVVLLLFFTMVPSVGAAGIQVIYNKNNYQGSAPTDNNTYVSGATVTVLDKGGVYNGSDQFAGWNTTSNGTGTTYATGATFTIGAASVTLYATFFNSEDNPRNVLYDANSGDATGDVPTDDTPYPNGVVVTPVYGNTGGLARDGYTFAGWNTQEDGNGTNYTGGSMLTIPAGSSDFTLYAKWTPAPTTYTVTYNDNNSDSGNVPVDGGTYMQGATVTVKDNTGLLEKAGYTFAGWNTQADGEGTGYAVGSTLTMGTANVILYAKWTLVPPTYTVTYNDSNSDSGSGNVPVDGGTYMQGAAVTVKDNTGLLEKAGYTFAGWNTQADGEGTGYAVGSTLTMGTTNVTLYAKWTPVPPTYTVTYNGNNSDSGNVPVDGGSYVQGAAVAVYGNTGNLMRSGYTFAGWNTQADGNGTSYAASSTLTMGTANVMLYAKWAPVAPPTYTVTYSGNGSTSGNAPVDSGTYEQGVTVSVYGNTGNLMRSGYTFAGWNTQADGNGTGYAVGSTLTVGAANVTLYAKWAPVVPPTYSVTYSDNGSTSGNAPVDSGTYEQGVTVTVYGNTGNLMRSGYTFAGWNTQADGNGTGYAVGSTLTMGTTNVTLYAKWTPVAPPTYTVTYSDNGSTSGNAPVDSGTYEQGVTVTVYGNTGNLIRSGYTFAGWNTQADGNGTGYAVGNTLTVGAANVTLYAKWTYFATSSTSSSPAAAPANRLVLESNPNVTGDSAKTEITQIVGQNLSMSAQLMTVDGKTLNIPEFSINSSGQFNLANVPAGEYKIALSVVAPSGEKLAGKIGKLTVQSNGSATLESDLIDPYGVITDELTGEKLEGVKVSLHWLDTALNRSKGRTPDGLVVLPELPDFAPNKNHDPQWSTSDGRYGWMVFPDGDYYILADKTGYETFDSRKDMRNEQQGDDSYIKGGVIHVGQSIVQYNFAMISGEIESGEHQPYMVGYPDGLFHPERGITRSEVAAILSRIIPVSAQAAESRSFPDVDRSHWAAAEIMTATEQHWMEGYQNGNFAPEKQVTRAELAQIILNVKKWDKVKESSFTDVAGHWAEPAIAAVEQEGVISGYPDGSFRPDQIMAREEAVKIFNHILNRQAQPINVAPKWPDVPETHWNYKEIMEASVQHHYKIYKNGKEEWQLK</sequence>
<dbReference type="NCBIfam" id="TIGR02543">
    <property type="entry name" value="List_Bact_rpt"/>
    <property type="match status" value="7"/>
</dbReference>
<dbReference type="InterPro" id="IPR042229">
    <property type="entry name" value="Listeria/Bacterioides_rpt_sf"/>
</dbReference>
<dbReference type="InterPro" id="IPR051465">
    <property type="entry name" value="Cell_Envelope_Struct_Comp"/>
</dbReference>
<dbReference type="EMBL" id="SIRE01000028">
    <property type="protein sequence ID" value="TBL71094.1"/>
    <property type="molecule type" value="Genomic_DNA"/>
</dbReference>
<comment type="subcellular location">
    <subcellularLocation>
        <location evidence="1">Cell envelope</location>
    </subcellularLocation>
</comment>
<dbReference type="InterPro" id="IPR013378">
    <property type="entry name" value="InlB-like_B-rpt"/>
</dbReference>
<evidence type="ECO:0000313" key="4">
    <source>
        <dbReference type="Proteomes" id="UP000293142"/>
    </source>
</evidence>
<dbReference type="OrthoDB" id="9802993at2"/>
<feature type="domain" description="SLH" evidence="2">
    <location>
        <begin position="1050"/>
        <end position="1113"/>
    </location>
</feature>
<dbReference type="Pfam" id="PF09479">
    <property type="entry name" value="Flg_new"/>
    <property type="match status" value="8"/>
</dbReference>
<dbReference type="Gene3D" id="2.60.40.4270">
    <property type="entry name" value="Listeria-Bacteroides repeat domain"/>
    <property type="match status" value="7"/>
</dbReference>
<dbReference type="PROSITE" id="PS51272">
    <property type="entry name" value="SLH"/>
    <property type="match status" value="2"/>
</dbReference>
<evidence type="ECO:0000256" key="1">
    <source>
        <dbReference type="ARBA" id="ARBA00004196"/>
    </source>
</evidence>
<comment type="caution">
    <text evidence="3">The sequence shown here is derived from an EMBL/GenBank/DDBJ whole genome shotgun (WGS) entry which is preliminary data.</text>
</comment>
<dbReference type="GO" id="GO:0030313">
    <property type="term" value="C:cell envelope"/>
    <property type="evidence" value="ECO:0007669"/>
    <property type="project" value="UniProtKB-SubCell"/>
</dbReference>
<dbReference type="InterPro" id="IPR001119">
    <property type="entry name" value="SLH_dom"/>
</dbReference>
<proteinExistence type="predicted"/>
<gene>
    <name evidence="3" type="ORF">EYB31_31630</name>
</gene>
<dbReference type="Proteomes" id="UP000293142">
    <property type="component" value="Unassembled WGS sequence"/>
</dbReference>
<name>A0A4Q9DH20_9BACL</name>
<dbReference type="RefSeq" id="WP_131017509.1">
    <property type="nucleotide sequence ID" value="NZ_SIRE01000028.1"/>
</dbReference>
<dbReference type="Pfam" id="PF00395">
    <property type="entry name" value="SLH"/>
    <property type="match status" value="3"/>
</dbReference>
<accession>A0A4Q9DH20</accession>
<keyword evidence="4" id="KW-1185">Reference proteome</keyword>
<protein>
    <recommendedName>
        <fullName evidence="2">SLH domain-containing protein</fullName>
    </recommendedName>
</protein>
<reference evidence="3 4" key="1">
    <citation type="submission" date="2019-02" db="EMBL/GenBank/DDBJ databases">
        <title>Paenibacillus sp. nov., isolated from surface-sterilized tissue of Thalictrum simplex L.</title>
        <authorList>
            <person name="Tuo L."/>
        </authorList>
    </citation>
    <scope>NUCLEOTIDE SEQUENCE [LARGE SCALE GENOMIC DNA]</scope>
    <source>
        <strain evidence="3 4">N2SHLJ1</strain>
    </source>
</reference>
<dbReference type="PANTHER" id="PTHR43308">
    <property type="entry name" value="OUTER MEMBRANE PROTEIN ALPHA-RELATED"/>
    <property type="match status" value="1"/>
</dbReference>
<evidence type="ECO:0000313" key="3">
    <source>
        <dbReference type="EMBL" id="TBL71094.1"/>
    </source>
</evidence>
<dbReference type="AlphaFoldDB" id="A0A4Q9DH20"/>
<evidence type="ECO:0000259" key="2">
    <source>
        <dbReference type="PROSITE" id="PS51272"/>
    </source>
</evidence>
<feature type="domain" description="SLH" evidence="2">
    <location>
        <begin position="992"/>
        <end position="1049"/>
    </location>
</feature>
<organism evidence="3 4">
    <name type="scientific">Paenibacillus thalictri</name>
    <dbReference type="NCBI Taxonomy" id="2527873"/>
    <lineage>
        <taxon>Bacteria</taxon>
        <taxon>Bacillati</taxon>
        <taxon>Bacillota</taxon>
        <taxon>Bacilli</taxon>
        <taxon>Bacillales</taxon>
        <taxon>Paenibacillaceae</taxon>
        <taxon>Paenibacillus</taxon>
    </lineage>
</organism>